<sequence>MKRRSTALQAKFVADGIVDTLRRCGPAGLGFVCCLLAHQPHDALHDLNVPLLRSQFRGFQLLDAARLYKQGFPEHMPLSEFARRYRLLATSDNVEDSDTVQQPALSDRQIVDDMLLSLDLDVSSYRLGLTQVCC</sequence>
<accession>A0A922MV88</accession>
<dbReference type="Gene3D" id="6.20.240.20">
    <property type="match status" value="1"/>
</dbReference>
<comment type="caution">
    <text evidence="1">Lacks conserved residue(s) required for the propagation of feature annotation.</text>
</comment>
<dbReference type="PROSITE" id="PS51456">
    <property type="entry name" value="MYOSIN_MOTOR"/>
    <property type="match status" value="1"/>
</dbReference>
<organism evidence="3 4">
    <name type="scientific">Spodoptera exigua</name>
    <name type="common">Beet armyworm</name>
    <name type="synonym">Noctua fulgens</name>
    <dbReference type="NCBI Taxonomy" id="7107"/>
    <lineage>
        <taxon>Eukaryota</taxon>
        <taxon>Metazoa</taxon>
        <taxon>Ecdysozoa</taxon>
        <taxon>Arthropoda</taxon>
        <taxon>Hexapoda</taxon>
        <taxon>Insecta</taxon>
        <taxon>Pterygota</taxon>
        <taxon>Neoptera</taxon>
        <taxon>Endopterygota</taxon>
        <taxon>Lepidoptera</taxon>
        <taxon>Glossata</taxon>
        <taxon>Ditrysia</taxon>
        <taxon>Noctuoidea</taxon>
        <taxon>Noctuidae</taxon>
        <taxon>Amphipyrinae</taxon>
        <taxon>Spodoptera</taxon>
    </lineage>
</organism>
<dbReference type="AlphaFoldDB" id="A0A922MV88"/>
<evidence type="ECO:0000259" key="2">
    <source>
        <dbReference type="PROSITE" id="PS51456"/>
    </source>
</evidence>
<feature type="domain" description="Myosin motor" evidence="2">
    <location>
        <begin position="1"/>
        <end position="134"/>
    </location>
</feature>
<evidence type="ECO:0000256" key="1">
    <source>
        <dbReference type="PROSITE-ProRule" id="PRU00782"/>
    </source>
</evidence>
<evidence type="ECO:0000313" key="4">
    <source>
        <dbReference type="Proteomes" id="UP000814243"/>
    </source>
</evidence>
<keyword evidence="1" id="KW-0518">Myosin</keyword>
<reference evidence="3" key="1">
    <citation type="journal article" date="2021" name="G3 (Bethesda)">
        <title>Genome and transcriptome analysis of the beet armyworm Spodoptera exigua reveals targets for pest control. .</title>
        <authorList>
            <person name="Simon S."/>
            <person name="Breeschoten T."/>
            <person name="Jansen H.J."/>
            <person name="Dirks R.P."/>
            <person name="Schranz M.E."/>
            <person name="Ros V.I.D."/>
        </authorList>
    </citation>
    <scope>NUCLEOTIDE SEQUENCE</scope>
    <source>
        <strain evidence="3">TB_SE_WUR_2020</strain>
    </source>
</reference>
<dbReference type="GO" id="GO:0003779">
    <property type="term" value="F:actin binding"/>
    <property type="evidence" value="ECO:0007669"/>
    <property type="project" value="UniProtKB-KW"/>
</dbReference>
<dbReference type="Proteomes" id="UP000814243">
    <property type="component" value="Unassembled WGS sequence"/>
</dbReference>
<protein>
    <recommendedName>
        <fullName evidence="2">Myosin motor domain-containing protein</fullName>
    </recommendedName>
</protein>
<proteinExistence type="inferred from homology"/>
<dbReference type="InterPro" id="IPR001609">
    <property type="entry name" value="Myosin_head_motor_dom-like"/>
</dbReference>
<comment type="similarity">
    <text evidence="1">Belongs to the TRAFAC class myosin-kinesin ATPase superfamily. Myosin family.</text>
</comment>
<comment type="caution">
    <text evidence="3">The sequence shown here is derived from an EMBL/GenBank/DDBJ whole genome shotgun (WGS) entry which is preliminary data.</text>
</comment>
<dbReference type="InterPro" id="IPR027417">
    <property type="entry name" value="P-loop_NTPase"/>
</dbReference>
<dbReference type="GO" id="GO:0005524">
    <property type="term" value="F:ATP binding"/>
    <property type="evidence" value="ECO:0007669"/>
    <property type="project" value="InterPro"/>
</dbReference>
<dbReference type="GO" id="GO:0016459">
    <property type="term" value="C:myosin complex"/>
    <property type="evidence" value="ECO:0007669"/>
    <property type="project" value="UniProtKB-KW"/>
</dbReference>
<dbReference type="Pfam" id="PF00063">
    <property type="entry name" value="Myosin_head"/>
    <property type="match status" value="1"/>
</dbReference>
<dbReference type="GO" id="GO:0003774">
    <property type="term" value="F:cytoskeletal motor activity"/>
    <property type="evidence" value="ECO:0007669"/>
    <property type="project" value="InterPro"/>
</dbReference>
<dbReference type="SUPFAM" id="SSF52540">
    <property type="entry name" value="P-loop containing nucleoside triphosphate hydrolases"/>
    <property type="match status" value="1"/>
</dbReference>
<gene>
    <name evidence="3" type="ORF">HF086_015671</name>
</gene>
<keyword evidence="1" id="KW-0009">Actin-binding</keyword>
<evidence type="ECO:0000313" key="3">
    <source>
        <dbReference type="EMBL" id="KAH9643523.1"/>
    </source>
</evidence>
<dbReference type="EMBL" id="JACEFF010000127">
    <property type="protein sequence ID" value="KAH9643523.1"/>
    <property type="molecule type" value="Genomic_DNA"/>
</dbReference>
<name>A0A922MV88_SPOEX</name>
<keyword evidence="1" id="KW-0505">Motor protein</keyword>